<reference evidence="2 3" key="1">
    <citation type="submission" date="2021-06" db="EMBL/GenBank/DDBJ databases">
        <authorList>
            <person name="Sun Q."/>
            <person name="Li D."/>
        </authorList>
    </citation>
    <scope>NUCLEOTIDE SEQUENCE [LARGE SCALE GENOMIC DNA]</scope>
    <source>
        <strain evidence="2 3">MSJ-4</strain>
    </source>
</reference>
<evidence type="ECO:0008006" key="4">
    <source>
        <dbReference type="Google" id="ProtNLM"/>
    </source>
</evidence>
<keyword evidence="1" id="KW-0812">Transmembrane</keyword>
<feature type="transmembrane region" description="Helical" evidence="1">
    <location>
        <begin position="147"/>
        <end position="166"/>
    </location>
</feature>
<dbReference type="Proteomes" id="UP000736583">
    <property type="component" value="Unassembled WGS sequence"/>
</dbReference>
<sequence length="539" mass="61492">MKSLWSILYYGIVIALSIFMLNVSQRFNIKSIGVWIDGAIFINIFFILCCIIIGINVAQDKNELIKSLNITSIQALVGKLIAVYIYTTVIIIVPILIIIGYSFYKVISIKLMINLILYTLITWISSIIISSTLGVFIGNFIKGFKAYLIGAITLIILTPYNSMVFMRIFNNEAIMDLFSTMKDRPDLIYSTLFGFSFNHGFILDKIFLVILSIFVISISIQFTKKQYCKKAMASKLIISLVTLFSFLGILVVFNRYNSNKGICLDKPEGKLVISNNKSDSKIQVLNYNMEVILKEKLLSTCIMEIKNTSENNKEDIDFKLDSSLIIKDIFKGDEKLSYTRDKDIVKIKDLNLNPKDTTKITFKYGGRINYVNGAGYRTFFVDNNCAMLPPNFAWYPTLEEDRSKKDFNINLVCKNKVVSNLSDNKVLNNSDYYNLQGREDKVYLLSGFLDSKNINGTNVVASEEIINNNSSTLVNTFNKLADIKYNNFNVDLGNYNDNEITLKESINNRSLIIMPINFRMDIPFLVFDNYIIINEISIL</sequence>
<feature type="transmembrane region" description="Helical" evidence="1">
    <location>
        <begin position="81"/>
        <end position="103"/>
    </location>
</feature>
<dbReference type="EMBL" id="JAHLQL010000007">
    <property type="protein sequence ID" value="MBU5593218.1"/>
    <property type="molecule type" value="Genomic_DNA"/>
</dbReference>
<feature type="transmembrane region" description="Helical" evidence="1">
    <location>
        <begin position="35"/>
        <end position="58"/>
    </location>
</feature>
<keyword evidence="1" id="KW-0472">Membrane</keyword>
<keyword evidence="1" id="KW-1133">Transmembrane helix</keyword>
<evidence type="ECO:0000313" key="3">
    <source>
        <dbReference type="Proteomes" id="UP000736583"/>
    </source>
</evidence>
<gene>
    <name evidence="2" type="ORF">KQI89_15825</name>
</gene>
<feature type="transmembrane region" description="Helical" evidence="1">
    <location>
        <begin position="187"/>
        <end position="220"/>
    </location>
</feature>
<protein>
    <recommendedName>
        <fullName evidence="4">ABC-2 family transporter protein</fullName>
    </recommendedName>
</protein>
<evidence type="ECO:0000256" key="1">
    <source>
        <dbReference type="SAM" id="Phobius"/>
    </source>
</evidence>
<accession>A0ABS6F419</accession>
<keyword evidence="3" id="KW-1185">Reference proteome</keyword>
<feature type="transmembrane region" description="Helical" evidence="1">
    <location>
        <begin position="6"/>
        <end position="23"/>
    </location>
</feature>
<feature type="transmembrane region" description="Helical" evidence="1">
    <location>
        <begin position="115"/>
        <end position="141"/>
    </location>
</feature>
<dbReference type="RefSeq" id="WP_216457896.1">
    <property type="nucleotide sequence ID" value="NZ_JAHLQL010000007.1"/>
</dbReference>
<name>A0ABS6F419_9CLOT</name>
<feature type="transmembrane region" description="Helical" evidence="1">
    <location>
        <begin position="232"/>
        <end position="253"/>
    </location>
</feature>
<evidence type="ECO:0000313" key="2">
    <source>
        <dbReference type="EMBL" id="MBU5593218.1"/>
    </source>
</evidence>
<comment type="caution">
    <text evidence="2">The sequence shown here is derived from an EMBL/GenBank/DDBJ whole genome shotgun (WGS) entry which is preliminary data.</text>
</comment>
<proteinExistence type="predicted"/>
<organism evidence="2 3">
    <name type="scientific">Clostridium simiarum</name>
    <dbReference type="NCBI Taxonomy" id="2841506"/>
    <lineage>
        <taxon>Bacteria</taxon>
        <taxon>Bacillati</taxon>
        <taxon>Bacillota</taxon>
        <taxon>Clostridia</taxon>
        <taxon>Eubacteriales</taxon>
        <taxon>Clostridiaceae</taxon>
        <taxon>Clostridium</taxon>
    </lineage>
</organism>